<feature type="signal peptide" evidence="7">
    <location>
        <begin position="1"/>
        <end position="22"/>
    </location>
</feature>
<reference evidence="9" key="1">
    <citation type="submission" date="2005-10" db="EMBL/GenBank/DDBJ databases">
        <authorList>
            <person name="Loftus B.J."/>
            <person name="Nene V.M."/>
            <person name="Hannick L.I."/>
            <person name="Bidwell S."/>
            <person name="Haas B."/>
            <person name="Amedeo P."/>
            <person name="Orvis J."/>
            <person name="Wortman J.R."/>
            <person name="White O.R."/>
            <person name="Salzberg S."/>
            <person name="Shumway M."/>
            <person name="Koo H."/>
            <person name="Zhao Y."/>
            <person name="Holmes M."/>
            <person name="Miller J."/>
            <person name="Schatz M."/>
            <person name="Pop M."/>
            <person name="Pai G."/>
            <person name="Utterback T."/>
            <person name="Rogers Y.-H."/>
            <person name="Kravitz S."/>
            <person name="Fraser C.M."/>
        </authorList>
    </citation>
    <scope>NUCLEOTIDE SEQUENCE</scope>
    <source>
        <strain evidence="9">Liverpool</strain>
    </source>
</reference>
<accession>Q17MH4</accession>
<evidence type="ECO:0000256" key="5">
    <source>
        <dbReference type="ARBA" id="ARBA00023180"/>
    </source>
</evidence>
<name>Q17MH4_AEDAE</name>
<dbReference type="InterPro" id="IPR002557">
    <property type="entry name" value="Chitin-bd_dom"/>
</dbReference>
<protein>
    <submittedName>
        <fullName evidence="9">AAEL001042-PA</fullName>
    </submittedName>
</protein>
<evidence type="ECO:0000256" key="2">
    <source>
        <dbReference type="ARBA" id="ARBA00022729"/>
    </source>
</evidence>
<dbReference type="SUPFAM" id="SSF57625">
    <property type="entry name" value="Invertebrate chitin-binding proteins"/>
    <property type="match status" value="2"/>
</dbReference>
<evidence type="ECO:0000256" key="4">
    <source>
        <dbReference type="ARBA" id="ARBA00023157"/>
    </source>
</evidence>
<dbReference type="Pfam" id="PF01607">
    <property type="entry name" value="CBM_14"/>
    <property type="match status" value="1"/>
</dbReference>
<dbReference type="GO" id="GO:0005576">
    <property type="term" value="C:extracellular region"/>
    <property type="evidence" value="ECO:0007669"/>
    <property type="project" value="InterPro"/>
</dbReference>
<organism evidence="9 10">
    <name type="scientific">Aedes aegypti</name>
    <name type="common">Yellowfever mosquito</name>
    <name type="synonym">Culex aegypti</name>
    <dbReference type="NCBI Taxonomy" id="7159"/>
    <lineage>
        <taxon>Eukaryota</taxon>
        <taxon>Metazoa</taxon>
        <taxon>Ecdysozoa</taxon>
        <taxon>Arthropoda</taxon>
        <taxon>Hexapoda</taxon>
        <taxon>Insecta</taxon>
        <taxon>Pterygota</taxon>
        <taxon>Neoptera</taxon>
        <taxon>Endopterygota</taxon>
        <taxon>Diptera</taxon>
        <taxon>Nematocera</taxon>
        <taxon>Culicoidea</taxon>
        <taxon>Culicidae</taxon>
        <taxon>Culicinae</taxon>
        <taxon>Aedini</taxon>
        <taxon>Aedes</taxon>
        <taxon>Stegomyia</taxon>
    </lineage>
</organism>
<keyword evidence="3" id="KW-0677">Repeat</keyword>
<sequence>MERRNSLTVLILMLAALRVVHPQAVGTDCNGKTFICLDDLRYQVCWESSSGQTATTDLGVFECDSNQYCSNEDQSACSSTTTTTTQASTTTFSTTTTEESSTVTSTQSTTTDPTSTDPTTDSTSTTSSTTESSFYCRKTGRFPHDSDCHKYYLCIVLPFGNYETAETCLFGWVFDPVSQRCTADQSKCQLQPQSFTCTSVGRFPDPSDSTRYFWCRWNASSSRYELMKMTCSFGFPFDANRGRCSGLLGFIGL</sequence>
<dbReference type="AlphaFoldDB" id="Q17MH4"/>
<feature type="region of interest" description="Disordered" evidence="6">
    <location>
        <begin position="88"/>
        <end position="130"/>
    </location>
</feature>
<dbReference type="eggNOG" id="ENOG502STR4">
    <property type="taxonomic scope" value="Eukaryota"/>
</dbReference>
<dbReference type="PROSITE" id="PS50940">
    <property type="entry name" value="CHIT_BIND_II"/>
    <property type="match status" value="1"/>
</dbReference>
<evidence type="ECO:0000259" key="8">
    <source>
        <dbReference type="PROSITE" id="PS50940"/>
    </source>
</evidence>
<reference evidence="9" key="3">
    <citation type="submission" date="2012-09" db="EMBL/GenBank/DDBJ databases">
        <authorList>
            <consortium name="VectorBase"/>
        </authorList>
    </citation>
    <scope>NUCLEOTIDE SEQUENCE</scope>
    <source>
        <strain evidence="9">Liverpool</strain>
    </source>
</reference>
<keyword evidence="5" id="KW-0325">Glycoprotein</keyword>
<dbReference type="EMBL" id="CH477206">
    <property type="protein sequence ID" value="EAT47864.1"/>
    <property type="molecule type" value="Genomic_DNA"/>
</dbReference>
<evidence type="ECO:0000256" key="1">
    <source>
        <dbReference type="ARBA" id="ARBA00022669"/>
    </source>
</evidence>
<dbReference type="PANTHER" id="PTHR23301:SF106">
    <property type="entry name" value="CHITIN-BINDING TYPE-2 DOMAIN-CONTAINING PROTEIN-RELATED"/>
    <property type="match status" value="1"/>
</dbReference>
<proteinExistence type="predicted"/>
<dbReference type="VEuPathDB" id="VectorBase:AAEL017334"/>
<dbReference type="PaxDb" id="7159-AAEL001042-PA"/>
<keyword evidence="1" id="KW-0147">Chitin-binding</keyword>
<evidence type="ECO:0000256" key="6">
    <source>
        <dbReference type="SAM" id="MobiDB-lite"/>
    </source>
</evidence>
<dbReference type="Proteomes" id="UP000682892">
    <property type="component" value="Chromosome 3"/>
</dbReference>
<feature type="chain" id="PRO_5014308130" evidence="7">
    <location>
        <begin position="23"/>
        <end position="253"/>
    </location>
</feature>
<evidence type="ECO:0000256" key="7">
    <source>
        <dbReference type="SAM" id="SignalP"/>
    </source>
</evidence>
<dbReference type="InterPro" id="IPR036508">
    <property type="entry name" value="Chitin-bd_dom_sf"/>
</dbReference>
<evidence type="ECO:0000256" key="3">
    <source>
        <dbReference type="ARBA" id="ARBA00022737"/>
    </source>
</evidence>
<dbReference type="STRING" id="7159.Q17MH4"/>
<feature type="domain" description="Chitin-binding type-2" evidence="8">
    <location>
        <begin position="133"/>
        <end position="190"/>
    </location>
</feature>
<dbReference type="GO" id="GO:0008061">
    <property type="term" value="F:chitin binding"/>
    <property type="evidence" value="ECO:0007669"/>
    <property type="project" value="UniProtKB-KW"/>
</dbReference>
<dbReference type="PANTHER" id="PTHR23301">
    <property type="entry name" value="CHITIN BINDING PERITROPHIN-A"/>
    <property type="match status" value="1"/>
</dbReference>
<gene>
    <name evidence="9" type="ORF">AaeL_AAEL001042</name>
</gene>
<dbReference type="InterPro" id="IPR051940">
    <property type="entry name" value="Chitin_bind-dev_reg"/>
</dbReference>
<keyword evidence="2 7" id="KW-0732">Signal</keyword>
<evidence type="ECO:0000313" key="9">
    <source>
        <dbReference type="EMBL" id="EAT47864.1"/>
    </source>
</evidence>
<dbReference type="Gene3D" id="2.170.140.10">
    <property type="entry name" value="Chitin binding domain"/>
    <property type="match status" value="2"/>
</dbReference>
<dbReference type="HOGENOM" id="CLU_1116520_0_0_1"/>
<dbReference type="OMA" id="YETAETC"/>
<keyword evidence="4" id="KW-1015">Disulfide bond</keyword>
<evidence type="ECO:0000313" key="10">
    <source>
        <dbReference type="Proteomes" id="UP000682892"/>
    </source>
</evidence>
<dbReference type="SMART" id="SM00494">
    <property type="entry name" value="ChtBD2"/>
    <property type="match status" value="2"/>
</dbReference>
<reference evidence="9" key="2">
    <citation type="journal article" date="2007" name="Science">
        <title>Genome sequence of Aedes aegypti, a major arbovirus vector.</title>
        <authorList>
            <person name="Nene V."/>
            <person name="Wortman J.R."/>
            <person name="Lawson D."/>
            <person name="Haas B."/>
            <person name="Kodira C."/>
            <person name="Tu Z.J."/>
            <person name="Loftus B."/>
            <person name="Xi Z."/>
            <person name="Megy K."/>
            <person name="Grabherr M."/>
            <person name="Ren Q."/>
            <person name="Zdobnov E.M."/>
            <person name="Lobo N.F."/>
            <person name="Campbell K.S."/>
            <person name="Brown S.E."/>
            <person name="Bonaldo M.F."/>
            <person name="Zhu J."/>
            <person name="Sinkins S.P."/>
            <person name="Hogenkamp D.G."/>
            <person name="Amedeo P."/>
            <person name="Arensburger P."/>
            <person name="Atkinson P.W."/>
            <person name="Bidwell S."/>
            <person name="Biedler J."/>
            <person name="Birney E."/>
            <person name="Bruggner R.V."/>
            <person name="Costas J."/>
            <person name="Coy M.R."/>
            <person name="Crabtree J."/>
            <person name="Crawford M."/>
            <person name="Debruyn B."/>
            <person name="Decaprio D."/>
            <person name="Eiglmeier K."/>
            <person name="Eisenstadt E."/>
            <person name="El-Dorry H."/>
            <person name="Gelbart W.M."/>
            <person name="Gomes S.L."/>
            <person name="Hammond M."/>
            <person name="Hannick L.I."/>
            <person name="Hogan J.R."/>
            <person name="Holmes M.H."/>
            <person name="Jaffe D."/>
            <person name="Johnston J.S."/>
            <person name="Kennedy R.C."/>
            <person name="Koo H."/>
            <person name="Kravitz S."/>
            <person name="Kriventseva E.V."/>
            <person name="Kulp D."/>
            <person name="Labutti K."/>
            <person name="Lee E."/>
            <person name="Li S."/>
            <person name="Lovin D.D."/>
            <person name="Mao C."/>
            <person name="Mauceli E."/>
            <person name="Menck C.F."/>
            <person name="Miller J.R."/>
            <person name="Montgomery P."/>
            <person name="Mori A."/>
            <person name="Nascimento A.L."/>
            <person name="Naveira H.F."/>
            <person name="Nusbaum C."/>
            <person name="O'leary S."/>
            <person name="Orvis J."/>
            <person name="Pertea M."/>
            <person name="Quesneville H."/>
            <person name="Reidenbach K.R."/>
            <person name="Rogers Y.H."/>
            <person name="Roth C.W."/>
            <person name="Schneider J.R."/>
            <person name="Schatz M."/>
            <person name="Shumway M."/>
            <person name="Stanke M."/>
            <person name="Stinson E.O."/>
            <person name="Tubio J.M."/>
            <person name="Vanzee J.P."/>
            <person name="Verjovski-Almeida S."/>
            <person name="Werner D."/>
            <person name="White O."/>
            <person name="Wyder S."/>
            <person name="Zeng Q."/>
            <person name="Zhao Q."/>
            <person name="Zhao Y."/>
            <person name="Hill C.A."/>
            <person name="Raikhel A.S."/>
            <person name="Soares M.B."/>
            <person name="Knudson D.L."/>
            <person name="Lee N.H."/>
            <person name="Galagan J."/>
            <person name="Salzberg S.L."/>
            <person name="Paulsen I.T."/>
            <person name="Dimopoulos G."/>
            <person name="Collins F.H."/>
            <person name="Birren B."/>
            <person name="Fraser-Liggett C.M."/>
            <person name="Severson D.W."/>
        </authorList>
    </citation>
    <scope>NUCLEOTIDE SEQUENCE [LARGE SCALE GENOMIC DNA]</scope>
    <source>
        <strain evidence="9">Liverpool</strain>
    </source>
</reference>